<protein>
    <submittedName>
        <fullName evidence="2">Uncharacterized protein</fullName>
    </submittedName>
</protein>
<reference evidence="3" key="1">
    <citation type="journal article" date="2019" name="Int. J. Syst. Evol. Microbiol.">
        <title>The Global Catalogue of Microorganisms (GCM) 10K type strain sequencing project: providing services to taxonomists for standard genome sequencing and annotation.</title>
        <authorList>
            <consortium name="The Broad Institute Genomics Platform"/>
            <consortium name="The Broad Institute Genome Sequencing Center for Infectious Disease"/>
            <person name="Wu L."/>
            <person name="Ma J."/>
        </authorList>
    </citation>
    <scope>NUCLEOTIDE SEQUENCE [LARGE SCALE GENOMIC DNA]</scope>
    <source>
        <strain evidence="3">JCM 16544</strain>
    </source>
</reference>
<feature type="signal peptide" evidence="1">
    <location>
        <begin position="1"/>
        <end position="39"/>
    </location>
</feature>
<dbReference type="RefSeq" id="WP_344736414.1">
    <property type="nucleotide sequence ID" value="NZ_BAAAYU010000001.1"/>
</dbReference>
<accession>A0ABP7A7W3</accession>
<evidence type="ECO:0000256" key="1">
    <source>
        <dbReference type="SAM" id="SignalP"/>
    </source>
</evidence>
<dbReference type="Proteomes" id="UP001501697">
    <property type="component" value="Unassembled WGS sequence"/>
</dbReference>
<gene>
    <name evidence="2" type="ORF">GCM10022200_06350</name>
</gene>
<dbReference type="EMBL" id="BAAAYU010000001">
    <property type="protein sequence ID" value="GAA3626725.1"/>
    <property type="molecule type" value="Genomic_DNA"/>
</dbReference>
<keyword evidence="1" id="KW-0732">Signal</keyword>
<feature type="chain" id="PRO_5046142264" evidence="1">
    <location>
        <begin position="40"/>
        <end position="193"/>
    </location>
</feature>
<evidence type="ECO:0000313" key="3">
    <source>
        <dbReference type="Proteomes" id="UP001501697"/>
    </source>
</evidence>
<keyword evidence="3" id="KW-1185">Reference proteome</keyword>
<evidence type="ECO:0000313" key="2">
    <source>
        <dbReference type="EMBL" id="GAA3626725.1"/>
    </source>
</evidence>
<name>A0ABP7A7W3_9MICO</name>
<proteinExistence type="predicted"/>
<comment type="caution">
    <text evidence="2">The sequence shown here is derived from an EMBL/GenBank/DDBJ whole genome shotgun (WGS) entry which is preliminary data.</text>
</comment>
<dbReference type="InterPro" id="IPR006311">
    <property type="entry name" value="TAT_signal"/>
</dbReference>
<organism evidence="2 3">
    <name type="scientific">Microbacterium awajiense</name>
    <dbReference type="NCBI Taxonomy" id="415214"/>
    <lineage>
        <taxon>Bacteria</taxon>
        <taxon>Bacillati</taxon>
        <taxon>Actinomycetota</taxon>
        <taxon>Actinomycetes</taxon>
        <taxon>Micrococcales</taxon>
        <taxon>Microbacteriaceae</taxon>
        <taxon>Microbacterium</taxon>
    </lineage>
</organism>
<dbReference type="PROSITE" id="PS51318">
    <property type="entry name" value="TAT"/>
    <property type="match status" value="1"/>
</dbReference>
<sequence length="193" mass="20188">MASEPEQCQRRNPSRRSALKAAAWTVPAIALAAPVPAYAASRGEAQIVYNNTTVQRVIDVVSLPQPPWTQDIFSGARGKTQIQNVWQASQTQVLALELKLTFPAPAPMTADIGQVSVSGAGWTASAVSATAAGTTYTFTWVGVLVSSGSTPTLQFRIPARDSSTPNATVAPIAVGWWAASPQAADTPTATVII</sequence>